<dbReference type="AlphaFoldDB" id="E6SND5"/>
<dbReference type="GO" id="GO:0016020">
    <property type="term" value="C:membrane"/>
    <property type="evidence" value="ECO:0007669"/>
    <property type="project" value="UniProtKB-SubCell"/>
</dbReference>
<feature type="chain" id="PRO_5003211364" description="histidine kinase" evidence="15">
    <location>
        <begin position="22"/>
        <end position="657"/>
    </location>
</feature>
<keyword evidence="5" id="KW-0808">Transferase</keyword>
<reference evidence="17 18" key="2">
    <citation type="journal article" date="2011" name="Stand. Genomic Sci.">
        <title>Complete genome sequence of Bacteroides helcogenes type strain (P 36-108).</title>
        <authorList>
            <person name="Pati A."/>
            <person name="Gronow S."/>
            <person name="Zeytun A."/>
            <person name="Lapidus A."/>
            <person name="Nolan M."/>
            <person name="Hammon N."/>
            <person name="Deshpande S."/>
            <person name="Cheng J.F."/>
            <person name="Tapia R."/>
            <person name="Han C."/>
            <person name="Goodwin L."/>
            <person name="Pitluck S."/>
            <person name="Liolios K."/>
            <person name="Pagani I."/>
            <person name="Ivanova N."/>
            <person name="Mavromatis K."/>
            <person name="Chen A."/>
            <person name="Palaniappan K."/>
            <person name="Land M."/>
            <person name="Hauser L."/>
            <person name="Chang Y.J."/>
            <person name="Jeffries C.D."/>
            <person name="Detter J.C."/>
            <person name="Brambilla E."/>
            <person name="Rohde M."/>
            <person name="Goker M."/>
            <person name="Woyke T."/>
            <person name="Bristow J."/>
            <person name="Eisen J.A."/>
            <person name="Markowitz V."/>
            <person name="Hugenholtz P."/>
            <person name="Kyrpides N.C."/>
            <person name="Klenk H.P."/>
            <person name="Lucas S."/>
        </authorList>
    </citation>
    <scope>NUCLEOTIDE SEQUENCE [LARGE SCALE GENOMIC DNA]</scope>
    <source>
        <strain evidence="18">ATCC 35417 / DSM 20613 / JCM 6297 / CCUG 15421 / P 36-108</strain>
    </source>
</reference>
<dbReference type="InterPro" id="IPR036890">
    <property type="entry name" value="HATPase_C_sf"/>
</dbReference>
<evidence type="ECO:0000256" key="5">
    <source>
        <dbReference type="ARBA" id="ARBA00022679"/>
    </source>
</evidence>
<dbReference type="SUPFAM" id="SSF47384">
    <property type="entry name" value="Homodimeric domain of signal transducing histidine kinase"/>
    <property type="match status" value="1"/>
</dbReference>
<dbReference type="STRING" id="693979.Bache_0705"/>
<dbReference type="InterPro" id="IPR003594">
    <property type="entry name" value="HATPase_dom"/>
</dbReference>
<evidence type="ECO:0000256" key="1">
    <source>
        <dbReference type="ARBA" id="ARBA00000085"/>
    </source>
</evidence>
<evidence type="ECO:0000256" key="10">
    <source>
        <dbReference type="ARBA" id="ARBA00022989"/>
    </source>
</evidence>
<feature type="transmembrane region" description="Helical" evidence="14">
    <location>
        <begin position="369"/>
        <end position="389"/>
    </location>
</feature>
<sequence>MKHTLKLLIFICLCLHSSVYAQHEMTKDEILIISSYNYESRYAFNHITSFVNAYLRLNGKYSPVVESLACQALDDRYRWKNAMNTILDKHPNAKFIILLGPEAWACYLSMTDEKYRKIPIGCLMGQRYGATFTGDEIPCLQVEDDDYKGVVDFRKMMNRFNVKFLRYYEYDIDSDYRLIRHLFPKIRNIAVISDNTYLGLSEMRIVKKTLENNYPDMTPIYIDGSQMSLEEALQAMKNLPENTAAILCIWRFDKKNVIYMNNSEYLFKKANSKVPVFSLTGTGIGYWSIGGSIPQYYENIGESLAEYIYQFLDKAEKNIPKNALCFPNEYCFDMQKVKEFGLSEEMLPEESKYVNDTTEWERAFETYKWYLLLIFLVIILLTIGFIVSIRYSWHIRLLKNNLIEDKKRLQQSEHELRLAKEKAEEGNRLKSAFISNMSHEIRTPLNSIVGFATILEEETRGNENLKEYVNIISYNSDLLLKLINDILDLSRLESGRQNFNFQILDLVPHCANIVAGFQTNIAKGIKLGFKHSTPTIIAETDTTRLQQVLINLIGNAVKFTQKGSIILEVKPNNVSQEWIFSVTDTGCGIPPEKQKVVFERFNKLDEYAQGTGLGLSICQITIENLGGRIWIDPEYTKGARFMFTLPYKHETTDINKP</sequence>
<dbReference type="FunFam" id="3.30.565.10:FF:000006">
    <property type="entry name" value="Sensor histidine kinase WalK"/>
    <property type="match status" value="1"/>
</dbReference>
<dbReference type="InterPro" id="IPR036097">
    <property type="entry name" value="HisK_dim/P_sf"/>
</dbReference>
<keyword evidence="13" id="KW-0175">Coiled coil</keyword>
<dbReference type="InterPro" id="IPR005467">
    <property type="entry name" value="His_kinase_dom"/>
</dbReference>
<dbReference type="KEGG" id="bhl:Bache_0705"/>
<evidence type="ECO:0000313" key="17">
    <source>
        <dbReference type="EMBL" id="ADV42728.1"/>
    </source>
</evidence>
<dbReference type="SMART" id="SM00387">
    <property type="entry name" value="HATPase_c"/>
    <property type="match status" value="1"/>
</dbReference>
<dbReference type="PANTHER" id="PTHR43711:SF31">
    <property type="entry name" value="HISTIDINE KINASE"/>
    <property type="match status" value="1"/>
</dbReference>
<evidence type="ECO:0000256" key="12">
    <source>
        <dbReference type="ARBA" id="ARBA00023136"/>
    </source>
</evidence>
<dbReference type="PRINTS" id="PR00344">
    <property type="entry name" value="BCTRLSENSOR"/>
</dbReference>
<dbReference type="Pfam" id="PF02518">
    <property type="entry name" value="HATPase_c"/>
    <property type="match status" value="1"/>
</dbReference>
<keyword evidence="6 14" id="KW-0812">Transmembrane</keyword>
<keyword evidence="8 17" id="KW-0418">Kinase</keyword>
<evidence type="ECO:0000256" key="4">
    <source>
        <dbReference type="ARBA" id="ARBA00022553"/>
    </source>
</evidence>
<evidence type="ECO:0000256" key="15">
    <source>
        <dbReference type="SAM" id="SignalP"/>
    </source>
</evidence>
<dbReference type="GO" id="GO:0005524">
    <property type="term" value="F:ATP binding"/>
    <property type="evidence" value="ECO:0007669"/>
    <property type="project" value="UniProtKB-KW"/>
</dbReference>
<dbReference type="EMBL" id="CP002352">
    <property type="protein sequence ID" value="ADV42728.1"/>
    <property type="molecule type" value="Genomic_DNA"/>
</dbReference>
<evidence type="ECO:0000256" key="2">
    <source>
        <dbReference type="ARBA" id="ARBA00004370"/>
    </source>
</evidence>
<keyword evidence="9" id="KW-0067">ATP-binding</keyword>
<evidence type="ECO:0000256" key="11">
    <source>
        <dbReference type="ARBA" id="ARBA00023012"/>
    </source>
</evidence>
<evidence type="ECO:0000259" key="16">
    <source>
        <dbReference type="PROSITE" id="PS50109"/>
    </source>
</evidence>
<organism evidence="17 18">
    <name type="scientific">Bacteroides helcogenes (strain ATCC 35417 / DSM 20613 / JCM 6297 / CCUG 15421 / P 36-108)</name>
    <dbReference type="NCBI Taxonomy" id="693979"/>
    <lineage>
        <taxon>Bacteria</taxon>
        <taxon>Pseudomonadati</taxon>
        <taxon>Bacteroidota</taxon>
        <taxon>Bacteroidia</taxon>
        <taxon>Bacteroidales</taxon>
        <taxon>Bacteroidaceae</taxon>
        <taxon>Bacteroides</taxon>
    </lineage>
</organism>
<dbReference type="Gene3D" id="1.10.287.130">
    <property type="match status" value="1"/>
</dbReference>
<keyword evidence="18" id="KW-1185">Reference proteome</keyword>
<dbReference type="GO" id="GO:0000155">
    <property type="term" value="F:phosphorelay sensor kinase activity"/>
    <property type="evidence" value="ECO:0007669"/>
    <property type="project" value="InterPro"/>
</dbReference>
<feature type="coiled-coil region" evidence="13">
    <location>
        <begin position="395"/>
        <end position="429"/>
    </location>
</feature>
<comment type="subcellular location">
    <subcellularLocation>
        <location evidence="2">Membrane</location>
    </subcellularLocation>
</comment>
<dbReference type="eggNOG" id="COG2205">
    <property type="taxonomic scope" value="Bacteria"/>
</dbReference>
<dbReference type="CDD" id="cd00082">
    <property type="entry name" value="HisKA"/>
    <property type="match status" value="1"/>
</dbReference>
<dbReference type="HOGENOM" id="CLU_000445_38_1_10"/>
<dbReference type="CDD" id="cd16922">
    <property type="entry name" value="HATPase_EvgS-ArcB-TorS-like"/>
    <property type="match status" value="1"/>
</dbReference>
<evidence type="ECO:0000256" key="13">
    <source>
        <dbReference type="SAM" id="Coils"/>
    </source>
</evidence>
<keyword evidence="10 14" id="KW-1133">Transmembrane helix</keyword>
<accession>E6SND5</accession>
<dbReference type="PANTHER" id="PTHR43711">
    <property type="entry name" value="TWO-COMPONENT HISTIDINE KINASE"/>
    <property type="match status" value="1"/>
</dbReference>
<dbReference type="InterPro" id="IPR004358">
    <property type="entry name" value="Sig_transdc_His_kin-like_C"/>
</dbReference>
<dbReference type="Gene3D" id="3.30.565.10">
    <property type="entry name" value="Histidine kinase-like ATPase, C-terminal domain"/>
    <property type="match status" value="1"/>
</dbReference>
<protein>
    <recommendedName>
        <fullName evidence="3">histidine kinase</fullName>
        <ecNumber evidence="3">2.7.13.3</ecNumber>
    </recommendedName>
</protein>
<dbReference type="SMART" id="SM00388">
    <property type="entry name" value="HisKA"/>
    <property type="match status" value="1"/>
</dbReference>
<dbReference type="EC" id="2.7.13.3" evidence="3"/>
<dbReference type="Pfam" id="PF00512">
    <property type="entry name" value="HisKA"/>
    <property type="match status" value="1"/>
</dbReference>
<dbReference type="InterPro" id="IPR050736">
    <property type="entry name" value="Sensor_HK_Regulatory"/>
</dbReference>
<dbReference type="PATRIC" id="fig|693979.3.peg.752"/>
<evidence type="ECO:0000256" key="3">
    <source>
        <dbReference type="ARBA" id="ARBA00012438"/>
    </source>
</evidence>
<evidence type="ECO:0000256" key="7">
    <source>
        <dbReference type="ARBA" id="ARBA00022741"/>
    </source>
</evidence>
<evidence type="ECO:0000256" key="9">
    <source>
        <dbReference type="ARBA" id="ARBA00022840"/>
    </source>
</evidence>
<keyword evidence="4" id="KW-0597">Phosphoprotein</keyword>
<comment type="catalytic activity">
    <reaction evidence="1">
        <text>ATP + protein L-histidine = ADP + protein N-phospho-L-histidine.</text>
        <dbReference type="EC" id="2.7.13.3"/>
    </reaction>
</comment>
<keyword evidence="7" id="KW-0547">Nucleotide-binding</keyword>
<gene>
    <name evidence="17" type="ordered locus">Bache_0705</name>
</gene>
<feature type="signal peptide" evidence="15">
    <location>
        <begin position="1"/>
        <end position="21"/>
    </location>
</feature>
<dbReference type="PROSITE" id="PS50109">
    <property type="entry name" value="HIS_KIN"/>
    <property type="match status" value="1"/>
</dbReference>
<proteinExistence type="predicted"/>
<feature type="domain" description="Histidine kinase" evidence="16">
    <location>
        <begin position="436"/>
        <end position="649"/>
    </location>
</feature>
<dbReference type="FunFam" id="1.10.287.130:FF:000004">
    <property type="entry name" value="Ethylene receptor 1"/>
    <property type="match status" value="1"/>
</dbReference>
<evidence type="ECO:0000256" key="8">
    <source>
        <dbReference type="ARBA" id="ARBA00022777"/>
    </source>
</evidence>
<evidence type="ECO:0000256" key="6">
    <source>
        <dbReference type="ARBA" id="ARBA00022692"/>
    </source>
</evidence>
<name>E6SND5_BACT6</name>
<keyword evidence="15" id="KW-0732">Signal</keyword>
<keyword evidence="12 14" id="KW-0472">Membrane</keyword>
<dbReference type="InterPro" id="IPR003661">
    <property type="entry name" value="HisK_dim/P_dom"/>
</dbReference>
<reference key="1">
    <citation type="submission" date="2010-11" db="EMBL/GenBank/DDBJ databases">
        <title>The complete genome of Bacteroides helcogenes P 36-108.</title>
        <authorList>
            <consortium name="US DOE Joint Genome Institute (JGI-PGF)"/>
            <person name="Lucas S."/>
            <person name="Copeland A."/>
            <person name="Lapidus A."/>
            <person name="Bruce D."/>
            <person name="Goodwin L."/>
            <person name="Pitluck S."/>
            <person name="Kyrpides N."/>
            <person name="Mavromatis K."/>
            <person name="Ivanova N."/>
            <person name="Zeytun A."/>
            <person name="Brettin T."/>
            <person name="Detter J.C."/>
            <person name="Tapia R."/>
            <person name="Han C."/>
            <person name="Land M."/>
            <person name="Hauser L."/>
            <person name="Markowitz V."/>
            <person name="Cheng J.-F."/>
            <person name="Hugenholtz P."/>
            <person name="Woyke T."/>
            <person name="Wu D."/>
            <person name="Gronow S."/>
            <person name="Wellnitz S."/>
            <person name="Brambilla E."/>
            <person name="Klenk H.-P."/>
            <person name="Eisen J.A."/>
        </authorList>
    </citation>
    <scope>NUCLEOTIDE SEQUENCE</scope>
    <source>
        <strain>P 36-108</strain>
    </source>
</reference>
<dbReference type="SUPFAM" id="SSF55874">
    <property type="entry name" value="ATPase domain of HSP90 chaperone/DNA topoisomerase II/histidine kinase"/>
    <property type="match status" value="1"/>
</dbReference>
<dbReference type="RefSeq" id="WP_013546343.1">
    <property type="nucleotide sequence ID" value="NC_014933.1"/>
</dbReference>
<evidence type="ECO:0000313" key="18">
    <source>
        <dbReference type="Proteomes" id="UP000008630"/>
    </source>
</evidence>
<evidence type="ECO:0000256" key="14">
    <source>
        <dbReference type="SAM" id="Phobius"/>
    </source>
</evidence>
<dbReference type="Proteomes" id="UP000008630">
    <property type="component" value="Chromosome"/>
</dbReference>
<keyword evidence="11" id="KW-0902">Two-component regulatory system</keyword>